<dbReference type="NCBIfam" id="TIGR01439">
    <property type="entry name" value="lp_hng_hel_AbrB"/>
    <property type="match status" value="1"/>
</dbReference>
<dbReference type="Gene3D" id="2.10.260.10">
    <property type="match status" value="2"/>
</dbReference>
<dbReference type="PROSITE" id="PS51740">
    <property type="entry name" value="SPOVT_ABRB"/>
    <property type="match status" value="2"/>
</dbReference>
<evidence type="ECO:0000313" key="3">
    <source>
        <dbReference type="Proteomes" id="UP000302244"/>
    </source>
</evidence>
<dbReference type="SMART" id="SM00966">
    <property type="entry name" value="SpoVT_AbrB"/>
    <property type="match status" value="2"/>
</dbReference>
<evidence type="ECO:0000259" key="1">
    <source>
        <dbReference type="PROSITE" id="PS51740"/>
    </source>
</evidence>
<dbReference type="PANTHER" id="PTHR36432:SF4">
    <property type="entry name" value="TRANSITION STATE REGULATOR ABH-RELATED"/>
    <property type="match status" value="1"/>
</dbReference>
<dbReference type="EMBL" id="MK759918">
    <property type="protein sequence ID" value="QCQ57825.1"/>
    <property type="molecule type" value="Genomic_DNA"/>
</dbReference>
<dbReference type="InterPro" id="IPR040678">
    <property type="entry name" value="AbrB_C"/>
</dbReference>
<proteinExistence type="predicted"/>
<keyword evidence="3" id="KW-1185">Reference proteome</keyword>
<gene>
    <name evidence="2" type="ORF">B83_gp46</name>
</gene>
<dbReference type="PANTHER" id="PTHR36432">
    <property type="match status" value="1"/>
</dbReference>
<accession>A0A4V1EYT6</accession>
<dbReference type="InterPro" id="IPR052731">
    <property type="entry name" value="B_subtilis_Trans_State_Reg"/>
</dbReference>
<sequence length="151" mass="17165">MKNIKIQVKGEMTMRTTGIVRNMDRLGRLVIPKELRRTLEIADGDYVEIFRDGESVVVRKLQDTGIARKIDKLGRLVIPMELRSTLEIDNTEPIEFLLNKDQIVLRKYKSAYACHLTGDISQDNYVLAGGKLVLSPKALREVAEEIKKLAI</sequence>
<keyword evidence="2" id="KW-0238">DNA-binding</keyword>
<evidence type="ECO:0000313" key="2">
    <source>
        <dbReference type="EMBL" id="QCQ57825.1"/>
    </source>
</evidence>
<dbReference type="InterPro" id="IPR037914">
    <property type="entry name" value="SpoVT-AbrB_sf"/>
</dbReference>
<dbReference type="GO" id="GO:0003677">
    <property type="term" value="F:DNA binding"/>
    <property type="evidence" value="ECO:0007669"/>
    <property type="project" value="UniProtKB-KW"/>
</dbReference>
<dbReference type="Pfam" id="PF04014">
    <property type="entry name" value="MazE_antitoxin"/>
    <property type="match status" value="2"/>
</dbReference>
<protein>
    <submittedName>
        <fullName evidence="2">AbrB/MazE/SpoVT family DNA-binding domain-containing protein</fullName>
    </submittedName>
</protein>
<dbReference type="Pfam" id="PF18277">
    <property type="entry name" value="AbrB_C"/>
    <property type="match status" value="1"/>
</dbReference>
<name>A0A4V1EYT6_9CAUD</name>
<feature type="domain" description="SpoVT-AbrB" evidence="1">
    <location>
        <begin position="65"/>
        <end position="110"/>
    </location>
</feature>
<reference evidence="2 3" key="1">
    <citation type="submission" date="2019-04" db="EMBL/GenBank/DDBJ databases">
        <title>Bacillus phage vB_BtS_B83 previously designated as a plasmid may represent new Siphoviridae genus.</title>
        <authorList>
            <person name="Piligrimova E."/>
            <person name="Kazantseva O."/>
            <person name="Zagorodny V."/>
            <person name="Shadrin A."/>
        </authorList>
    </citation>
    <scope>NUCLEOTIDE SEQUENCE [LARGE SCALE GENOMIC DNA]</scope>
</reference>
<organism evidence="2 3">
    <name type="scientific">Bacillus phage vB_BtS_B83</name>
    <dbReference type="NCBI Taxonomy" id="2565501"/>
    <lineage>
        <taxon>Viruses</taxon>
        <taxon>Duplodnaviria</taxon>
        <taxon>Heunggongvirae</taxon>
        <taxon>Uroviricota</taxon>
        <taxon>Caudoviricetes</taxon>
        <taxon>Skryabinvirinae</taxon>
        <taxon>Pushchinovirus</taxon>
        <taxon>Pushchinovirus B83</taxon>
    </lineage>
</organism>
<dbReference type="InterPro" id="IPR007159">
    <property type="entry name" value="SpoVT-AbrB_dom"/>
</dbReference>
<dbReference type="Proteomes" id="UP000302244">
    <property type="component" value="Segment"/>
</dbReference>
<feature type="domain" description="SpoVT-AbrB" evidence="1">
    <location>
        <begin position="18"/>
        <end position="63"/>
    </location>
</feature>
<dbReference type="SUPFAM" id="SSF89447">
    <property type="entry name" value="AbrB/MazE/MraZ-like"/>
    <property type="match status" value="2"/>
</dbReference>